<dbReference type="KEGG" id="pcy:PCYB_071070"/>
<name>K6UTZ5_PLACD</name>
<dbReference type="OMA" id="YVRDVKW"/>
<evidence type="ECO:0000313" key="4">
    <source>
        <dbReference type="Proteomes" id="UP000006319"/>
    </source>
</evidence>
<dbReference type="Proteomes" id="UP000006319">
    <property type="component" value="Chromosome 7"/>
</dbReference>
<evidence type="ECO:0000256" key="1">
    <source>
        <dbReference type="SAM" id="Phobius"/>
    </source>
</evidence>
<keyword evidence="1" id="KW-1133">Transmembrane helix</keyword>
<dbReference type="OrthoDB" id="375824at2759"/>
<dbReference type="VEuPathDB" id="PlasmoDB:PCYB_071070"/>
<protein>
    <submittedName>
        <fullName evidence="3">Uncharacterized protein</fullName>
    </submittedName>
</protein>
<dbReference type="RefSeq" id="XP_004221552.1">
    <property type="nucleotide sequence ID" value="XM_004221504.1"/>
</dbReference>
<evidence type="ECO:0000256" key="2">
    <source>
        <dbReference type="SAM" id="SignalP"/>
    </source>
</evidence>
<gene>
    <name evidence="3" type="ORF">PCYB_071070</name>
</gene>
<feature type="signal peptide" evidence="2">
    <location>
        <begin position="1"/>
        <end position="21"/>
    </location>
</feature>
<feature type="transmembrane region" description="Helical" evidence="1">
    <location>
        <begin position="57"/>
        <end position="79"/>
    </location>
</feature>
<feature type="chain" id="PRO_5003895079" evidence="2">
    <location>
        <begin position="22"/>
        <end position="95"/>
    </location>
</feature>
<keyword evidence="4" id="KW-1185">Reference proteome</keyword>
<dbReference type="AlphaFoldDB" id="K6UTZ5"/>
<sequence length="95" mass="10996">MEFNNRLTLFILFICSALIAAYSCGDANQNSSTKVPLDPRILELSTKVEKEKKLHNLIFLSIFSGTMITIMFSMLGFILHDYVRDVKWKEQHIKK</sequence>
<accession>K6UTZ5</accession>
<dbReference type="GeneID" id="14691953"/>
<dbReference type="PROSITE" id="PS51257">
    <property type="entry name" value="PROKAR_LIPOPROTEIN"/>
    <property type="match status" value="1"/>
</dbReference>
<dbReference type="EMBL" id="DF157099">
    <property type="protein sequence ID" value="GAB65605.1"/>
    <property type="molecule type" value="Genomic_DNA"/>
</dbReference>
<keyword evidence="1" id="KW-0472">Membrane</keyword>
<organism evidence="3 4">
    <name type="scientific">Plasmodium cynomolgi (strain B)</name>
    <dbReference type="NCBI Taxonomy" id="1120755"/>
    <lineage>
        <taxon>Eukaryota</taxon>
        <taxon>Sar</taxon>
        <taxon>Alveolata</taxon>
        <taxon>Apicomplexa</taxon>
        <taxon>Aconoidasida</taxon>
        <taxon>Haemosporida</taxon>
        <taxon>Plasmodiidae</taxon>
        <taxon>Plasmodium</taxon>
        <taxon>Plasmodium (Plasmodium)</taxon>
    </lineage>
</organism>
<feature type="non-terminal residue" evidence="3">
    <location>
        <position position="95"/>
    </location>
</feature>
<proteinExistence type="predicted"/>
<reference evidence="3 4" key="1">
    <citation type="journal article" date="2012" name="Nat. Genet.">
        <title>Plasmodium cynomolgi genome sequences provide insight into Plasmodium vivax and the monkey malaria clade.</title>
        <authorList>
            <person name="Tachibana S."/>
            <person name="Sullivan S.A."/>
            <person name="Kawai S."/>
            <person name="Nakamura S."/>
            <person name="Kim H.R."/>
            <person name="Goto N."/>
            <person name="Arisue N."/>
            <person name="Palacpac N.M.Q."/>
            <person name="Honma H."/>
            <person name="Yagi M."/>
            <person name="Tougan T."/>
            <person name="Katakai Y."/>
            <person name="Kaneko O."/>
            <person name="Mita T."/>
            <person name="Kita K."/>
            <person name="Yasutomi Y."/>
            <person name="Sutton P.L."/>
            <person name="Shakhbatyan R."/>
            <person name="Horii T."/>
            <person name="Yasunaga T."/>
            <person name="Barnwell J.W."/>
            <person name="Escalante A.A."/>
            <person name="Carlton J.M."/>
            <person name="Tanabe K."/>
        </authorList>
    </citation>
    <scope>NUCLEOTIDE SEQUENCE [LARGE SCALE GENOMIC DNA]</scope>
    <source>
        <strain evidence="3 4">B</strain>
    </source>
</reference>
<keyword evidence="1" id="KW-0812">Transmembrane</keyword>
<keyword evidence="2" id="KW-0732">Signal</keyword>
<evidence type="ECO:0000313" key="3">
    <source>
        <dbReference type="EMBL" id="GAB65605.1"/>
    </source>
</evidence>